<dbReference type="PANTHER" id="PTHR35740">
    <property type="entry name" value="OS12G0111700 PROTEIN"/>
    <property type="match status" value="1"/>
</dbReference>
<evidence type="ECO:0000256" key="1">
    <source>
        <dbReference type="ARBA" id="ARBA00022618"/>
    </source>
</evidence>
<comment type="similarity">
    <text evidence="5">Belongs to the sororin family.</text>
</comment>
<evidence type="ECO:0000256" key="4">
    <source>
        <dbReference type="ARBA" id="ARBA00023306"/>
    </source>
</evidence>
<sequence>MESRKRKPLSDISNTYNLIPTSALRELVASTSNPTSFSKSPILILKSNASSTNQKLCSDSSNRSDTSIGSSNVSALRNSRTVQFRTPPRLTSSISSPGDLGSKHEADNQRKTTQKSKIERGAKVVIVSPIPVEKRKDKGKVVTTAFSPSPAERMKDNQKVVVVSPIPVEKRKDKGKAIALPFSSSPPDRMKDNQNKICYPCNPRERKKQNDGANQSLFSGPVEVVKESGKGILNSYSRSYNKTEKGKAILVSSDCSKGKHEDIQKGILDHSSCSVEKTNDVKKGILKPSGSSILKTKEMGKEFVTPSSFLVERRKEKGNPLNSSSSSHEKTREKRKANLQLSKIVEITKHKGSAVAAAFDCQPPRRKTVKGKNDAGASSCPAIIRTKRTQNDLDEAGDSKSSKSWTDPHPKCRKKKCSRREISTEVPPDFIEQQRAYFKEVDEFELPEEEVSQDELD</sequence>
<name>A0AAE1YU19_9LAMI</name>
<organism evidence="8 9">
    <name type="scientific">Sesamum alatum</name>
    <dbReference type="NCBI Taxonomy" id="300844"/>
    <lineage>
        <taxon>Eukaryota</taxon>
        <taxon>Viridiplantae</taxon>
        <taxon>Streptophyta</taxon>
        <taxon>Embryophyta</taxon>
        <taxon>Tracheophyta</taxon>
        <taxon>Spermatophyta</taxon>
        <taxon>Magnoliopsida</taxon>
        <taxon>eudicotyledons</taxon>
        <taxon>Gunneridae</taxon>
        <taxon>Pentapetalae</taxon>
        <taxon>asterids</taxon>
        <taxon>lamiids</taxon>
        <taxon>Lamiales</taxon>
        <taxon>Pedaliaceae</taxon>
        <taxon>Sesamum</taxon>
    </lineage>
</organism>
<evidence type="ECO:0000313" key="9">
    <source>
        <dbReference type="Proteomes" id="UP001293254"/>
    </source>
</evidence>
<evidence type="ECO:0000259" key="7">
    <source>
        <dbReference type="Pfam" id="PF25220"/>
    </source>
</evidence>
<keyword evidence="4" id="KW-0131">Cell cycle</keyword>
<keyword evidence="3" id="KW-0539">Nucleus</keyword>
<dbReference type="PANTHER" id="PTHR35740:SF1">
    <property type="entry name" value="OS12G0111700 PROTEIN"/>
    <property type="match status" value="1"/>
</dbReference>
<evidence type="ECO:0000256" key="5">
    <source>
        <dbReference type="ARBA" id="ARBA00093465"/>
    </source>
</evidence>
<proteinExistence type="inferred from homology"/>
<protein>
    <recommendedName>
        <fullName evidence="7">Sororin C-terminal region domain-containing protein</fullName>
    </recommendedName>
</protein>
<feature type="compositionally biased region" description="Basic and acidic residues" evidence="6">
    <location>
        <begin position="101"/>
        <end position="120"/>
    </location>
</feature>
<feature type="region of interest" description="Disordered" evidence="6">
    <location>
        <begin position="366"/>
        <end position="428"/>
    </location>
</feature>
<dbReference type="InterPro" id="IPR057337">
    <property type="entry name" value="Sororin_C"/>
</dbReference>
<evidence type="ECO:0000313" key="8">
    <source>
        <dbReference type="EMBL" id="KAK4436465.1"/>
    </source>
</evidence>
<dbReference type="AlphaFoldDB" id="A0AAE1YU19"/>
<evidence type="ECO:0000256" key="3">
    <source>
        <dbReference type="ARBA" id="ARBA00023242"/>
    </source>
</evidence>
<accession>A0AAE1YU19</accession>
<feature type="compositionally biased region" description="Basic and acidic residues" evidence="6">
    <location>
        <begin position="397"/>
        <end position="410"/>
    </location>
</feature>
<keyword evidence="9" id="KW-1185">Reference proteome</keyword>
<keyword evidence="2" id="KW-0498">Mitosis</keyword>
<feature type="region of interest" description="Disordered" evidence="6">
    <location>
        <begin position="51"/>
        <end position="120"/>
    </location>
</feature>
<feature type="region of interest" description="Disordered" evidence="6">
    <location>
        <begin position="306"/>
        <end position="336"/>
    </location>
</feature>
<reference evidence="8" key="1">
    <citation type="submission" date="2020-06" db="EMBL/GenBank/DDBJ databases">
        <authorList>
            <person name="Li T."/>
            <person name="Hu X."/>
            <person name="Zhang T."/>
            <person name="Song X."/>
            <person name="Zhang H."/>
            <person name="Dai N."/>
            <person name="Sheng W."/>
            <person name="Hou X."/>
            <person name="Wei L."/>
        </authorList>
    </citation>
    <scope>NUCLEOTIDE SEQUENCE</scope>
    <source>
        <strain evidence="8">3651</strain>
        <tissue evidence="8">Leaf</tissue>
    </source>
</reference>
<comment type="caution">
    <text evidence="8">The sequence shown here is derived from an EMBL/GenBank/DDBJ whole genome shotgun (WGS) entry which is preliminary data.</text>
</comment>
<gene>
    <name evidence="8" type="ORF">Salat_0810200</name>
</gene>
<feature type="compositionally biased region" description="Polar residues" evidence="6">
    <location>
        <begin position="51"/>
        <end position="96"/>
    </location>
</feature>
<reference evidence="8" key="2">
    <citation type="journal article" date="2024" name="Plant">
        <title>Genomic evolution and insights into agronomic trait innovations of Sesamum species.</title>
        <authorList>
            <person name="Miao H."/>
            <person name="Wang L."/>
            <person name="Qu L."/>
            <person name="Liu H."/>
            <person name="Sun Y."/>
            <person name="Le M."/>
            <person name="Wang Q."/>
            <person name="Wei S."/>
            <person name="Zheng Y."/>
            <person name="Lin W."/>
            <person name="Duan Y."/>
            <person name="Cao H."/>
            <person name="Xiong S."/>
            <person name="Wang X."/>
            <person name="Wei L."/>
            <person name="Li C."/>
            <person name="Ma Q."/>
            <person name="Ju M."/>
            <person name="Zhao R."/>
            <person name="Li G."/>
            <person name="Mu C."/>
            <person name="Tian Q."/>
            <person name="Mei H."/>
            <person name="Zhang T."/>
            <person name="Gao T."/>
            <person name="Zhang H."/>
        </authorList>
    </citation>
    <scope>NUCLEOTIDE SEQUENCE</scope>
    <source>
        <strain evidence="8">3651</strain>
    </source>
</reference>
<dbReference type="Proteomes" id="UP001293254">
    <property type="component" value="Unassembled WGS sequence"/>
</dbReference>
<keyword evidence="1" id="KW-0132">Cell division</keyword>
<dbReference type="GO" id="GO:0051301">
    <property type="term" value="P:cell division"/>
    <property type="evidence" value="ECO:0007669"/>
    <property type="project" value="UniProtKB-KW"/>
</dbReference>
<dbReference type="EMBL" id="JACGWO010000002">
    <property type="protein sequence ID" value="KAK4436465.1"/>
    <property type="molecule type" value="Genomic_DNA"/>
</dbReference>
<dbReference type="Pfam" id="PF25220">
    <property type="entry name" value="Sororin_C"/>
    <property type="match status" value="1"/>
</dbReference>
<evidence type="ECO:0000256" key="2">
    <source>
        <dbReference type="ARBA" id="ARBA00022776"/>
    </source>
</evidence>
<evidence type="ECO:0000256" key="6">
    <source>
        <dbReference type="SAM" id="MobiDB-lite"/>
    </source>
</evidence>
<dbReference type="GO" id="GO:0005634">
    <property type="term" value="C:nucleus"/>
    <property type="evidence" value="ECO:0007669"/>
    <property type="project" value="UniProtKB-SubCell"/>
</dbReference>
<feature type="domain" description="Sororin C-terminal region" evidence="7">
    <location>
        <begin position="429"/>
        <end position="449"/>
    </location>
</feature>